<dbReference type="InterPro" id="IPR001063">
    <property type="entry name" value="Ribosomal_uL22"/>
</dbReference>
<evidence type="ECO:0000256" key="6">
    <source>
        <dbReference type="ARBA" id="ARBA00035207"/>
    </source>
</evidence>
<dbReference type="AlphaFoldDB" id="A0A518CRB3"/>
<keyword evidence="4 7" id="KW-0689">Ribosomal protein</keyword>
<evidence type="ECO:0000256" key="8">
    <source>
        <dbReference type="RuleBase" id="RU004005"/>
    </source>
</evidence>
<name>A0A518CRB3_9PLAN</name>
<dbReference type="OrthoDB" id="9805969at2"/>
<dbReference type="CDD" id="cd00336">
    <property type="entry name" value="Ribosomal_L22"/>
    <property type="match status" value="1"/>
</dbReference>
<reference evidence="11 12" key="1">
    <citation type="submission" date="2019-02" db="EMBL/GenBank/DDBJ databases">
        <title>Deep-cultivation of Planctomycetes and their phenomic and genomic characterization uncovers novel biology.</title>
        <authorList>
            <person name="Wiegand S."/>
            <person name="Jogler M."/>
            <person name="Boedeker C."/>
            <person name="Pinto D."/>
            <person name="Vollmers J."/>
            <person name="Rivas-Marin E."/>
            <person name="Kohn T."/>
            <person name="Peeters S.H."/>
            <person name="Heuer A."/>
            <person name="Rast P."/>
            <person name="Oberbeckmann S."/>
            <person name="Bunk B."/>
            <person name="Jeske O."/>
            <person name="Meyerdierks A."/>
            <person name="Storesund J.E."/>
            <person name="Kallscheuer N."/>
            <person name="Luecker S."/>
            <person name="Lage O.M."/>
            <person name="Pohl T."/>
            <person name="Merkel B.J."/>
            <person name="Hornburger P."/>
            <person name="Mueller R.-W."/>
            <person name="Bruemmer F."/>
            <person name="Labrenz M."/>
            <person name="Spormann A.M."/>
            <person name="Op den Camp H."/>
            <person name="Overmann J."/>
            <person name="Amann R."/>
            <person name="Jetten M.S.M."/>
            <person name="Mascher T."/>
            <person name="Medema M.H."/>
            <person name="Devos D.P."/>
            <person name="Kaster A.-K."/>
            <person name="Ovreas L."/>
            <person name="Rohde M."/>
            <person name="Galperin M.Y."/>
            <person name="Jogler C."/>
        </authorList>
    </citation>
    <scope>NUCLEOTIDE SEQUENCE [LARGE SCALE GENOMIC DNA]</scope>
    <source>
        <strain evidence="11 12">Pla110</strain>
    </source>
</reference>
<comment type="function">
    <text evidence="7 10">This protein binds specifically to 23S rRNA; its binding is stimulated by other ribosomal proteins, e.g., L4, L17, and L20. It is important during the early stages of 50S assembly. It makes multiple contacts with different domains of the 23S rRNA in the assembled 50S subunit and ribosome.</text>
</comment>
<proteinExistence type="inferred from homology"/>
<evidence type="ECO:0000256" key="3">
    <source>
        <dbReference type="ARBA" id="ARBA00022884"/>
    </source>
</evidence>
<dbReference type="Gene3D" id="3.90.470.10">
    <property type="entry name" value="Ribosomal protein L22/L17"/>
    <property type="match status" value="1"/>
</dbReference>
<evidence type="ECO:0000256" key="1">
    <source>
        <dbReference type="ARBA" id="ARBA00009451"/>
    </source>
</evidence>
<dbReference type="GO" id="GO:0006412">
    <property type="term" value="P:translation"/>
    <property type="evidence" value="ECO:0007669"/>
    <property type="project" value="UniProtKB-UniRule"/>
</dbReference>
<organism evidence="11 12">
    <name type="scientific">Polystyrenella longa</name>
    <dbReference type="NCBI Taxonomy" id="2528007"/>
    <lineage>
        <taxon>Bacteria</taxon>
        <taxon>Pseudomonadati</taxon>
        <taxon>Planctomycetota</taxon>
        <taxon>Planctomycetia</taxon>
        <taxon>Planctomycetales</taxon>
        <taxon>Planctomycetaceae</taxon>
        <taxon>Polystyrenella</taxon>
    </lineage>
</organism>
<evidence type="ECO:0000256" key="4">
    <source>
        <dbReference type="ARBA" id="ARBA00022980"/>
    </source>
</evidence>
<evidence type="ECO:0000256" key="7">
    <source>
        <dbReference type="HAMAP-Rule" id="MF_01331"/>
    </source>
</evidence>
<keyword evidence="3 7" id="KW-0694">RNA-binding</keyword>
<keyword evidence="5 7" id="KW-0687">Ribonucleoprotein</keyword>
<evidence type="ECO:0000256" key="10">
    <source>
        <dbReference type="RuleBase" id="RU004008"/>
    </source>
</evidence>
<gene>
    <name evidence="7 11" type="primary">rplV</name>
    <name evidence="11" type="ORF">Pla110_34890</name>
</gene>
<sequence>MAVIKASHKNARISATKVRPFADMIRGMSAVEGLNALRYVPNRGAKMLEKVLKSVVANAEDKGARNVGSLKIVEARVDGGPMIKRIQPRARGTAFIIRRRASHIHIALDAPEIV</sequence>
<accession>A0A518CRB3</accession>
<evidence type="ECO:0000256" key="5">
    <source>
        <dbReference type="ARBA" id="ARBA00023274"/>
    </source>
</evidence>
<dbReference type="GO" id="GO:0019843">
    <property type="term" value="F:rRNA binding"/>
    <property type="evidence" value="ECO:0007669"/>
    <property type="project" value="UniProtKB-UniRule"/>
</dbReference>
<dbReference type="EMBL" id="CP036281">
    <property type="protein sequence ID" value="QDU81744.1"/>
    <property type="molecule type" value="Genomic_DNA"/>
</dbReference>
<dbReference type="InterPro" id="IPR036394">
    <property type="entry name" value="Ribosomal_uL22_sf"/>
</dbReference>
<dbReference type="GO" id="GO:0003735">
    <property type="term" value="F:structural constituent of ribosome"/>
    <property type="evidence" value="ECO:0007669"/>
    <property type="project" value="InterPro"/>
</dbReference>
<dbReference type="PANTHER" id="PTHR13501:SF8">
    <property type="entry name" value="LARGE RIBOSOMAL SUBUNIT PROTEIN UL22M"/>
    <property type="match status" value="1"/>
</dbReference>
<dbReference type="InterPro" id="IPR005727">
    <property type="entry name" value="Ribosomal_uL22_bac/chlpt-type"/>
</dbReference>
<dbReference type="PANTHER" id="PTHR13501">
    <property type="entry name" value="CHLOROPLAST 50S RIBOSOMAL PROTEIN L22-RELATED"/>
    <property type="match status" value="1"/>
</dbReference>
<evidence type="ECO:0000313" key="11">
    <source>
        <dbReference type="EMBL" id="QDU81744.1"/>
    </source>
</evidence>
<keyword evidence="12" id="KW-1185">Reference proteome</keyword>
<evidence type="ECO:0000256" key="2">
    <source>
        <dbReference type="ARBA" id="ARBA00022730"/>
    </source>
</evidence>
<evidence type="ECO:0000256" key="9">
    <source>
        <dbReference type="RuleBase" id="RU004006"/>
    </source>
</evidence>
<dbReference type="GO" id="GO:0022625">
    <property type="term" value="C:cytosolic large ribosomal subunit"/>
    <property type="evidence" value="ECO:0007669"/>
    <property type="project" value="TreeGrafter"/>
</dbReference>
<comment type="function">
    <text evidence="7">The globular domain of the protein is located near the polypeptide exit tunnel on the outside of the subunit, while an extended beta-hairpin is found that lines the wall of the exit tunnel in the center of the 70S ribosome.</text>
</comment>
<comment type="similarity">
    <text evidence="1 7 8">Belongs to the universal ribosomal protein uL22 family.</text>
</comment>
<protein>
    <recommendedName>
        <fullName evidence="6 7">Large ribosomal subunit protein uL22</fullName>
    </recommendedName>
</protein>
<keyword evidence="2 7" id="KW-0699">rRNA-binding</keyword>
<dbReference type="RefSeq" id="WP_144997347.1">
    <property type="nucleotide sequence ID" value="NZ_CP036281.1"/>
</dbReference>
<dbReference type="SUPFAM" id="SSF54843">
    <property type="entry name" value="Ribosomal protein L22"/>
    <property type="match status" value="1"/>
</dbReference>
<comment type="subunit">
    <text evidence="7 9">Part of the 50S ribosomal subunit.</text>
</comment>
<dbReference type="Pfam" id="PF00237">
    <property type="entry name" value="Ribosomal_L22"/>
    <property type="match status" value="1"/>
</dbReference>
<dbReference type="HAMAP" id="MF_01331_B">
    <property type="entry name" value="Ribosomal_uL22_B"/>
    <property type="match status" value="1"/>
</dbReference>
<dbReference type="InterPro" id="IPR047867">
    <property type="entry name" value="Ribosomal_uL22_bac/org-type"/>
</dbReference>
<dbReference type="NCBIfam" id="TIGR01044">
    <property type="entry name" value="rplV_bact"/>
    <property type="match status" value="1"/>
</dbReference>
<dbReference type="KEGG" id="plon:Pla110_34890"/>
<dbReference type="Proteomes" id="UP000317178">
    <property type="component" value="Chromosome"/>
</dbReference>
<evidence type="ECO:0000313" key="12">
    <source>
        <dbReference type="Proteomes" id="UP000317178"/>
    </source>
</evidence>